<keyword evidence="1" id="KW-0812">Transmembrane</keyword>
<proteinExistence type="predicted"/>
<sequence>MLHGVQVISKLIFNVLPRYILKLVTNLHAFASCVHQRLAAICSLYRLVCLFKDVWLARILFTVHTSDNPVTGSSVHNAFQRKNIKFFLRLVRFNDNRFFPEIHRHHILLAFRLFLFFLGFFLFLATVSGNRVLHVDCANDSADRNIRHRSSSFLSDINVGNI</sequence>
<feature type="transmembrane region" description="Helical" evidence="1">
    <location>
        <begin position="107"/>
        <end position="127"/>
    </location>
</feature>
<keyword evidence="1" id="KW-1133">Transmembrane helix</keyword>
<accession>A0A8S5RU97</accession>
<evidence type="ECO:0000256" key="1">
    <source>
        <dbReference type="SAM" id="Phobius"/>
    </source>
</evidence>
<reference evidence="2" key="1">
    <citation type="journal article" date="2021" name="Proc. Natl. Acad. Sci. U.S.A.">
        <title>A Catalog of Tens of Thousands of Viruses from Human Metagenomes Reveals Hidden Associations with Chronic Diseases.</title>
        <authorList>
            <person name="Tisza M.J."/>
            <person name="Buck C.B."/>
        </authorList>
    </citation>
    <scope>NUCLEOTIDE SEQUENCE</scope>
    <source>
        <strain evidence="2">Cttzo28</strain>
    </source>
</reference>
<protein>
    <submittedName>
        <fullName evidence="2">Uncharacterized protein</fullName>
    </submittedName>
</protein>
<evidence type="ECO:0000313" key="2">
    <source>
        <dbReference type="EMBL" id="DAE92839.1"/>
    </source>
</evidence>
<dbReference type="EMBL" id="BK055796">
    <property type="protein sequence ID" value="DAE92839.1"/>
    <property type="molecule type" value="Genomic_DNA"/>
</dbReference>
<name>A0A8S5RU97_9CAUD</name>
<keyword evidence="1" id="KW-0472">Membrane</keyword>
<organism evidence="2">
    <name type="scientific">Ackermannviridae sp</name>
    <dbReference type="NCBI Taxonomy" id="2831612"/>
    <lineage>
        <taxon>Viruses</taxon>
        <taxon>Duplodnaviria</taxon>
        <taxon>Heunggongvirae</taxon>
        <taxon>Uroviricota</taxon>
        <taxon>Caudoviricetes</taxon>
        <taxon>Pantevenvirales</taxon>
        <taxon>Ackermannviridae</taxon>
    </lineage>
</organism>